<dbReference type="InterPro" id="IPR000524">
    <property type="entry name" value="Tscrpt_reg_HTH_GntR"/>
</dbReference>
<dbReference type="PANTHER" id="PTHR43537">
    <property type="entry name" value="TRANSCRIPTIONAL REGULATOR, GNTR FAMILY"/>
    <property type="match status" value="1"/>
</dbReference>
<dbReference type="Pfam" id="PF00392">
    <property type="entry name" value="GntR"/>
    <property type="match status" value="1"/>
</dbReference>
<dbReference type="RefSeq" id="WP_413778523.1">
    <property type="nucleotide sequence ID" value="NZ_JAUOZS010000001.1"/>
</dbReference>
<dbReference type="CDD" id="cd07377">
    <property type="entry name" value="WHTH_GntR"/>
    <property type="match status" value="1"/>
</dbReference>
<dbReference type="Gene3D" id="1.10.10.10">
    <property type="entry name" value="Winged helix-like DNA-binding domain superfamily/Winged helix DNA-binding domain"/>
    <property type="match status" value="1"/>
</dbReference>
<evidence type="ECO:0000313" key="5">
    <source>
        <dbReference type="EMBL" id="MDT8899960.1"/>
    </source>
</evidence>
<dbReference type="InterPro" id="IPR036388">
    <property type="entry name" value="WH-like_DNA-bd_sf"/>
</dbReference>
<evidence type="ECO:0000313" key="6">
    <source>
        <dbReference type="Proteomes" id="UP001254848"/>
    </source>
</evidence>
<feature type="domain" description="HTH gntR-type" evidence="4">
    <location>
        <begin position="18"/>
        <end position="86"/>
    </location>
</feature>
<proteinExistence type="predicted"/>
<evidence type="ECO:0000256" key="3">
    <source>
        <dbReference type="ARBA" id="ARBA00023163"/>
    </source>
</evidence>
<dbReference type="PROSITE" id="PS50949">
    <property type="entry name" value="HTH_GNTR"/>
    <property type="match status" value="1"/>
</dbReference>
<dbReference type="SMART" id="SM00345">
    <property type="entry name" value="HTH_GNTR"/>
    <property type="match status" value="1"/>
</dbReference>
<accession>A0ABU3NT10</accession>
<comment type="caution">
    <text evidence="5">The sequence shown here is derived from an EMBL/GenBank/DDBJ whole genome shotgun (WGS) entry which is preliminary data.</text>
</comment>
<organism evidence="5 6">
    <name type="scientific">Anaeroselena agilis</name>
    <dbReference type="NCBI Taxonomy" id="3063788"/>
    <lineage>
        <taxon>Bacteria</taxon>
        <taxon>Bacillati</taxon>
        <taxon>Bacillota</taxon>
        <taxon>Negativicutes</taxon>
        <taxon>Acetonemataceae</taxon>
        <taxon>Anaeroselena</taxon>
    </lineage>
</organism>
<dbReference type="SUPFAM" id="SSF48008">
    <property type="entry name" value="GntR ligand-binding domain-like"/>
    <property type="match status" value="1"/>
</dbReference>
<keyword evidence="1" id="KW-0805">Transcription regulation</keyword>
<dbReference type="SMART" id="SM00895">
    <property type="entry name" value="FCD"/>
    <property type="match status" value="1"/>
</dbReference>
<dbReference type="InterPro" id="IPR036390">
    <property type="entry name" value="WH_DNA-bd_sf"/>
</dbReference>
<dbReference type="Gene3D" id="1.20.120.530">
    <property type="entry name" value="GntR ligand-binding domain-like"/>
    <property type="match status" value="1"/>
</dbReference>
<dbReference type="EMBL" id="JAUOZS010000001">
    <property type="protein sequence ID" value="MDT8899960.1"/>
    <property type="molecule type" value="Genomic_DNA"/>
</dbReference>
<keyword evidence="6" id="KW-1185">Reference proteome</keyword>
<protein>
    <submittedName>
        <fullName evidence="5">FadR/GntR family transcriptional regulator</fullName>
    </submittedName>
</protein>
<reference evidence="5 6" key="1">
    <citation type="submission" date="2023-07" db="EMBL/GenBank/DDBJ databases">
        <title>The novel representative of Negativicutes class, Anaeroselena agilis gen. nov. sp. nov.</title>
        <authorList>
            <person name="Prokofeva M.I."/>
            <person name="Elcheninov A.G."/>
            <person name="Klyukina A."/>
            <person name="Kublanov I.V."/>
            <person name="Frolov E.N."/>
            <person name="Podosokorskaya O.A."/>
        </authorList>
    </citation>
    <scope>NUCLEOTIDE SEQUENCE [LARGE SCALE GENOMIC DNA]</scope>
    <source>
        <strain evidence="5 6">4137-cl</strain>
    </source>
</reference>
<keyword evidence="2" id="KW-0238">DNA-binding</keyword>
<sequence length="242" mass="27852">MQTNGLGIMARLTARPSESSVDYVVNSIKELLLTQKVRPGDRLPTEMELARLLSVSRGSVREAMKILSAFGIVEIKRGDGTYVANMSGKVLFDPLLFNLILSQPNFDELKEFRLLLEKDVVRLVIKNASTEDINLLRVAYEEMNALKDQEPRSYDQLLDSDLKFHIVLGQICNNRLFEKIYLFIMEYFKPFIAQSLRKHTNFSLESNETHRRVLDAVERRDIAAAERAIENSLDVWQNLIFK</sequence>
<dbReference type="Proteomes" id="UP001254848">
    <property type="component" value="Unassembled WGS sequence"/>
</dbReference>
<dbReference type="SUPFAM" id="SSF46785">
    <property type="entry name" value="Winged helix' DNA-binding domain"/>
    <property type="match status" value="1"/>
</dbReference>
<dbReference type="InterPro" id="IPR008920">
    <property type="entry name" value="TF_FadR/GntR_C"/>
</dbReference>
<keyword evidence="3" id="KW-0804">Transcription</keyword>
<dbReference type="PANTHER" id="PTHR43537:SF5">
    <property type="entry name" value="UXU OPERON TRANSCRIPTIONAL REGULATOR"/>
    <property type="match status" value="1"/>
</dbReference>
<gene>
    <name evidence="5" type="ORF">Q4T40_01765</name>
</gene>
<evidence type="ECO:0000259" key="4">
    <source>
        <dbReference type="PROSITE" id="PS50949"/>
    </source>
</evidence>
<dbReference type="PRINTS" id="PR00035">
    <property type="entry name" value="HTHGNTR"/>
</dbReference>
<dbReference type="Pfam" id="PF07729">
    <property type="entry name" value="FCD"/>
    <property type="match status" value="1"/>
</dbReference>
<dbReference type="InterPro" id="IPR011711">
    <property type="entry name" value="GntR_C"/>
</dbReference>
<evidence type="ECO:0000256" key="1">
    <source>
        <dbReference type="ARBA" id="ARBA00023015"/>
    </source>
</evidence>
<evidence type="ECO:0000256" key="2">
    <source>
        <dbReference type="ARBA" id="ARBA00023125"/>
    </source>
</evidence>
<name>A0ABU3NT10_9FIRM</name>